<keyword evidence="4 6" id="KW-1133">Transmembrane helix</keyword>
<keyword evidence="5 6" id="KW-0472">Membrane</keyword>
<keyword evidence="8" id="KW-1185">Reference proteome</keyword>
<feature type="transmembrane region" description="Helical" evidence="6">
    <location>
        <begin position="347"/>
        <end position="364"/>
    </location>
</feature>
<feature type="transmembrane region" description="Helical" evidence="6">
    <location>
        <begin position="396"/>
        <end position="416"/>
    </location>
</feature>
<evidence type="ECO:0000313" key="8">
    <source>
        <dbReference type="Proteomes" id="UP001295684"/>
    </source>
</evidence>
<dbReference type="PANTHER" id="PTHR10383">
    <property type="entry name" value="SERINE INCORPORATOR"/>
    <property type="match status" value="1"/>
</dbReference>
<evidence type="ECO:0000256" key="1">
    <source>
        <dbReference type="ARBA" id="ARBA00004141"/>
    </source>
</evidence>
<keyword evidence="3 6" id="KW-0812">Transmembrane</keyword>
<feature type="transmembrane region" description="Helical" evidence="6">
    <location>
        <begin position="40"/>
        <end position="58"/>
    </location>
</feature>
<feature type="transmembrane region" description="Helical" evidence="6">
    <location>
        <begin position="152"/>
        <end position="170"/>
    </location>
</feature>
<dbReference type="AlphaFoldDB" id="A0AAD1XFJ9"/>
<evidence type="ECO:0000313" key="7">
    <source>
        <dbReference type="EMBL" id="CAI2369957.1"/>
    </source>
</evidence>
<organism evidence="7 8">
    <name type="scientific">Euplotes crassus</name>
    <dbReference type="NCBI Taxonomy" id="5936"/>
    <lineage>
        <taxon>Eukaryota</taxon>
        <taxon>Sar</taxon>
        <taxon>Alveolata</taxon>
        <taxon>Ciliophora</taxon>
        <taxon>Intramacronucleata</taxon>
        <taxon>Spirotrichea</taxon>
        <taxon>Hypotrichia</taxon>
        <taxon>Euplotida</taxon>
        <taxon>Euplotidae</taxon>
        <taxon>Moneuplotes</taxon>
    </lineage>
</organism>
<dbReference type="PANTHER" id="PTHR10383:SF9">
    <property type="entry name" value="SERINE INCORPORATOR, ISOFORM F"/>
    <property type="match status" value="1"/>
</dbReference>
<dbReference type="GO" id="GO:0016020">
    <property type="term" value="C:membrane"/>
    <property type="evidence" value="ECO:0007669"/>
    <property type="project" value="UniProtKB-SubCell"/>
</dbReference>
<evidence type="ECO:0000256" key="5">
    <source>
        <dbReference type="ARBA" id="ARBA00023136"/>
    </source>
</evidence>
<feature type="transmembrane region" description="Helical" evidence="6">
    <location>
        <begin position="288"/>
        <end position="306"/>
    </location>
</feature>
<proteinExistence type="inferred from homology"/>
<comment type="similarity">
    <text evidence="2">Belongs to the TDE1 family.</text>
</comment>
<feature type="transmembrane region" description="Helical" evidence="6">
    <location>
        <begin position="79"/>
        <end position="104"/>
    </location>
</feature>
<evidence type="ECO:0000256" key="4">
    <source>
        <dbReference type="ARBA" id="ARBA00022989"/>
    </source>
</evidence>
<dbReference type="Pfam" id="PF03348">
    <property type="entry name" value="Serinc"/>
    <property type="match status" value="1"/>
</dbReference>
<dbReference type="Proteomes" id="UP001295684">
    <property type="component" value="Unassembled WGS sequence"/>
</dbReference>
<protein>
    <submittedName>
        <fullName evidence="7">Uncharacterized protein</fullName>
    </submittedName>
</protein>
<sequence length="423" mass="47322">MLLCCAGQAACCAGQACCSMMCGCCSGCGASKKHFSKIGYLMLSLLCLGFSFMLLFYAKDIFDEYSFILQCPEKGSVCMGISAVFRMSMVLALFHLSLAIILAISKTFDTEAGSVLNDGCWSFHFIAIAVLFIASFWITTDIIIVYAYISRFVSMIFLIFQGICILSLAYKFNEFLVEFYNESGSTTSLILLISFTAGIYLFDFILLWLLYKWFGGCFFNVFLLVLFIAVAIIFTTLTALRTRENASILTNGIVLSYILYLTWAALASDPDEKCNTLMHSQNANIVQVILGVAFTVISILIFPLIIQDGGSSSSLSDEEQPLDEVDVGGKKVDVEDSYIFPLSYETIYFHVMMMCASCYYAMLLSNWNDLGSLTAHPDPEKDEYFTSTKFSLWMKLFSKFCCYLIFLWSLIGPLILPDADWDI</sequence>
<reference evidence="7" key="1">
    <citation type="submission" date="2023-07" db="EMBL/GenBank/DDBJ databases">
        <authorList>
            <consortium name="AG Swart"/>
            <person name="Singh M."/>
            <person name="Singh A."/>
            <person name="Seah K."/>
            <person name="Emmerich C."/>
        </authorList>
    </citation>
    <scope>NUCLEOTIDE SEQUENCE</scope>
    <source>
        <strain evidence="7">DP1</strain>
    </source>
</reference>
<comment type="subcellular location">
    <subcellularLocation>
        <location evidence="1">Membrane</location>
        <topology evidence="1">Multi-pass membrane protein</topology>
    </subcellularLocation>
</comment>
<dbReference type="InterPro" id="IPR005016">
    <property type="entry name" value="TDE1/TMS"/>
</dbReference>
<comment type="caution">
    <text evidence="7">The sequence shown here is derived from an EMBL/GenBank/DDBJ whole genome shotgun (WGS) entry which is preliminary data.</text>
</comment>
<dbReference type="EMBL" id="CAMPGE010011117">
    <property type="protein sequence ID" value="CAI2369957.1"/>
    <property type="molecule type" value="Genomic_DNA"/>
</dbReference>
<evidence type="ECO:0000256" key="3">
    <source>
        <dbReference type="ARBA" id="ARBA00022692"/>
    </source>
</evidence>
<feature type="transmembrane region" description="Helical" evidence="6">
    <location>
        <begin position="124"/>
        <end position="145"/>
    </location>
</feature>
<evidence type="ECO:0000256" key="2">
    <source>
        <dbReference type="ARBA" id="ARBA00006665"/>
    </source>
</evidence>
<feature type="transmembrane region" description="Helical" evidence="6">
    <location>
        <begin position="218"/>
        <end position="240"/>
    </location>
</feature>
<name>A0AAD1XFJ9_EUPCR</name>
<gene>
    <name evidence="7" type="ORF">ECRASSUSDP1_LOCUS11263</name>
</gene>
<evidence type="ECO:0000256" key="6">
    <source>
        <dbReference type="SAM" id="Phobius"/>
    </source>
</evidence>
<feature type="transmembrane region" description="Helical" evidence="6">
    <location>
        <begin position="190"/>
        <end position="211"/>
    </location>
</feature>
<accession>A0AAD1XFJ9</accession>
<feature type="transmembrane region" description="Helical" evidence="6">
    <location>
        <begin position="246"/>
        <end position="267"/>
    </location>
</feature>